<dbReference type="Proteomes" id="UP000503540">
    <property type="component" value="Chromosome"/>
</dbReference>
<evidence type="ECO:0000313" key="3">
    <source>
        <dbReference type="EMBL" id="QIS12184.1"/>
    </source>
</evidence>
<keyword evidence="2" id="KW-0963">Cytoplasm</keyword>
<evidence type="ECO:0000256" key="2">
    <source>
        <dbReference type="ARBA" id="ARBA00022490"/>
    </source>
</evidence>
<organism evidence="3 4">
    <name type="scientific">Nocardia arthritidis</name>
    <dbReference type="NCBI Taxonomy" id="228602"/>
    <lineage>
        <taxon>Bacteria</taxon>
        <taxon>Bacillati</taxon>
        <taxon>Actinomycetota</taxon>
        <taxon>Actinomycetes</taxon>
        <taxon>Mycobacteriales</taxon>
        <taxon>Nocardiaceae</taxon>
        <taxon>Nocardia</taxon>
    </lineage>
</organism>
<evidence type="ECO:0000256" key="1">
    <source>
        <dbReference type="ARBA" id="ARBA00004496"/>
    </source>
</evidence>
<sequence length="279" mass="31526">MTEEWRGVVNAILYVVQFNELGPAEVSRVSRDLLTKPFFDLTADQEYRALLEALESGAELNATIGTRHSEAEIRDFLNRIVAELDDMRPWPEVSWPEIEPTSTVPRGSIARYRTTPIHPEFVGEEVPGNRVWRDTHVKYLNATERQAYKLTIRDGLLYDSTGRLLDTSTASTLWTPQGGRAIFVMDENGDLYSSPQHIAGVFHHSSFLAGAPVAGAGEIRVSNGHLALISDHSTHYRPARKFTHQVVEHLREKGVHIDDSQVEYHAHRKRSEPVPWAIE</sequence>
<dbReference type="PANTHER" id="PTHR31250:SF27">
    <property type="entry name" value="IQ DOMAIN-CONTAINING PROTEIN IQM5"/>
    <property type="match status" value="1"/>
</dbReference>
<gene>
    <name evidence="3" type="ORF">F5544_21605</name>
</gene>
<protein>
    <submittedName>
        <fullName evidence="3">Uncharacterized protein</fullName>
    </submittedName>
</protein>
<comment type="subcellular location">
    <subcellularLocation>
        <location evidence="1">Cytoplasm</location>
    </subcellularLocation>
</comment>
<dbReference type="AlphaFoldDB" id="A0A6G9YG81"/>
<keyword evidence="4" id="KW-1185">Reference proteome</keyword>
<accession>A0A6G9YG81</accession>
<dbReference type="EMBL" id="CP046172">
    <property type="protein sequence ID" value="QIS12184.1"/>
    <property type="molecule type" value="Genomic_DNA"/>
</dbReference>
<dbReference type="PANTHER" id="PTHR31250">
    <property type="entry name" value="IQ DOMAIN-CONTAINING PROTEIN IQM3"/>
    <property type="match status" value="1"/>
</dbReference>
<evidence type="ECO:0000313" key="4">
    <source>
        <dbReference type="Proteomes" id="UP000503540"/>
    </source>
</evidence>
<reference evidence="3 4" key="1">
    <citation type="journal article" date="2019" name="ACS Chem. Biol.">
        <title>Identification and Mobilization of a Cryptic Antibiotic Biosynthesis Gene Locus from a Human-Pathogenic Nocardia Isolate.</title>
        <authorList>
            <person name="Herisse M."/>
            <person name="Ishida K."/>
            <person name="Porter J.L."/>
            <person name="Howden B."/>
            <person name="Hertweck C."/>
            <person name="Stinear T.P."/>
            <person name="Pidot S.J."/>
        </authorList>
    </citation>
    <scope>NUCLEOTIDE SEQUENCE [LARGE SCALE GENOMIC DNA]</scope>
    <source>
        <strain evidence="3 4">AUSMDU00012717</strain>
    </source>
</reference>
<dbReference type="GO" id="GO:0005737">
    <property type="term" value="C:cytoplasm"/>
    <property type="evidence" value="ECO:0007669"/>
    <property type="project" value="UniProtKB-SubCell"/>
</dbReference>
<proteinExistence type="predicted"/>
<dbReference type="KEGG" id="nah:F5544_21605"/>
<dbReference type="InterPro" id="IPR044159">
    <property type="entry name" value="IQM"/>
</dbReference>
<name>A0A6G9YG81_9NOCA</name>
<dbReference type="RefSeq" id="WP_167474898.1">
    <property type="nucleotide sequence ID" value="NZ_CP046172.1"/>
</dbReference>